<dbReference type="EMBL" id="JBHRZH010000015">
    <property type="protein sequence ID" value="MFC3762379.1"/>
    <property type="molecule type" value="Genomic_DNA"/>
</dbReference>
<dbReference type="Proteomes" id="UP001595699">
    <property type="component" value="Unassembled WGS sequence"/>
</dbReference>
<evidence type="ECO:0000313" key="4">
    <source>
        <dbReference type="Proteomes" id="UP001595699"/>
    </source>
</evidence>
<evidence type="ECO:0000256" key="1">
    <source>
        <dbReference type="SAM" id="SignalP"/>
    </source>
</evidence>
<dbReference type="Pfam" id="PF14200">
    <property type="entry name" value="RicinB_lectin_2"/>
    <property type="match status" value="1"/>
</dbReference>
<dbReference type="InterPro" id="IPR000772">
    <property type="entry name" value="Ricin_B_lectin"/>
</dbReference>
<protein>
    <submittedName>
        <fullName evidence="3">RICIN domain-containing protein</fullName>
    </submittedName>
</protein>
<reference evidence="4" key="1">
    <citation type="journal article" date="2019" name="Int. J. Syst. Evol. Microbiol.">
        <title>The Global Catalogue of Microorganisms (GCM) 10K type strain sequencing project: providing services to taxonomists for standard genome sequencing and annotation.</title>
        <authorList>
            <consortium name="The Broad Institute Genomics Platform"/>
            <consortium name="The Broad Institute Genome Sequencing Center for Infectious Disease"/>
            <person name="Wu L."/>
            <person name="Ma J."/>
        </authorList>
    </citation>
    <scope>NUCLEOTIDE SEQUENCE [LARGE SCALE GENOMIC DNA]</scope>
    <source>
        <strain evidence="4">CGMCC 4.7241</strain>
    </source>
</reference>
<comment type="caution">
    <text evidence="3">The sequence shown here is derived from an EMBL/GenBank/DDBJ whole genome shotgun (WGS) entry which is preliminary data.</text>
</comment>
<dbReference type="Gene3D" id="2.120.10.10">
    <property type="match status" value="1"/>
</dbReference>
<dbReference type="PANTHER" id="PTHR38792">
    <property type="entry name" value="BNR/ASP-BOX REPEAT DOMAIN PROTEIN (AFU_ORTHOLOGUE AFUA_7G06430)-RELATED"/>
    <property type="match status" value="1"/>
</dbReference>
<dbReference type="RefSeq" id="WP_205118675.1">
    <property type="nucleotide sequence ID" value="NZ_JAFBCM010000001.1"/>
</dbReference>
<keyword evidence="1" id="KW-0732">Signal</keyword>
<evidence type="ECO:0000259" key="2">
    <source>
        <dbReference type="SMART" id="SM00458"/>
    </source>
</evidence>
<dbReference type="SUPFAM" id="SSF50370">
    <property type="entry name" value="Ricin B-like lectins"/>
    <property type="match status" value="1"/>
</dbReference>
<dbReference type="Gene3D" id="2.80.10.50">
    <property type="match status" value="2"/>
</dbReference>
<proteinExistence type="predicted"/>
<dbReference type="CDD" id="cd15482">
    <property type="entry name" value="Sialidase_non-viral"/>
    <property type="match status" value="1"/>
</dbReference>
<dbReference type="InterPro" id="IPR035992">
    <property type="entry name" value="Ricin_B-like_lectins"/>
</dbReference>
<sequence>MSARLGVLGQTLAATALATMLAVVTAAPAPAATGSLLRNDTGLYPRAIRLEHNGAANGRVLASVVTFGGNPVDGLGAIYESTDAGATFAQVGTVADPEAGDGRGLCCSTLYELPQQIGAMPAGTLLWAASVRADARPMAIRIWKSNDIGRSWSYLSNCVTAPNTRGTWEPEFSVASDGRLVCHYADETDAAHSQKLMKVRSTDGITWTDRSASVASTASGHRPGMPVVRKLPDGRYVMVYEICGLGGQYDCVVHWRDSADGWSWGTPSALGIRPQTVDGKYFTHTPTLAWAPSVGNSSGKLLLVGQILQNANGSVAADNGRTVLVNTEGAHGNWYEIPAPVAVTNPYNNFCPNYSSPLLPSADGARVLEIATDYDGPVCKPYYATASAIGSQDAAGIVSGATYRAVAVISGHCLDVAADSRVPGGNIQQWTCNGLGPQNFVVTHRAEGWYTFVGQNSQLCMDVENGSPDAGADVRQWTCNAAPAQDWRIVNVGRGYYKVVSRASGHCLDVAGGSGAPGANVAQWFCNNLAPQTWRFERR</sequence>
<dbReference type="PROSITE" id="PS50231">
    <property type="entry name" value="RICIN_B_LECTIN"/>
    <property type="match status" value="1"/>
</dbReference>
<dbReference type="InterPro" id="IPR036278">
    <property type="entry name" value="Sialidase_sf"/>
</dbReference>
<evidence type="ECO:0000313" key="3">
    <source>
        <dbReference type="EMBL" id="MFC3762379.1"/>
    </source>
</evidence>
<accession>A0ABV7YC50</accession>
<dbReference type="SUPFAM" id="SSF50939">
    <property type="entry name" value="Sialidases"/>
    <property type="match status" value="1"/>
</dbReference>
<keyword evidence="4" id="KW-1185">Reference proteome</keyword>
<feature type="signal peptide" evidence="1">
    <location>
        <begin position="1"/>
        <end position="31"/>
    </location>
</feature>
<dbReference type="PANTHER" id="PTHR38792:SF3">
    <property type="entry name" value="BNR_ASP-BOX REPEAT DOMAIN PROTEIN (AFU_ORTHOLOGUE AFUA_7G06430)-RELATED"/>
    <property type="match status" value="1"/>
</dbReference>
<feature type="domain" description="Ricin B lectin" evidence="2">
    <location>
        <begin position="403"/>
        <end position="537"/>
    </location>
</feature>
<organism evidence="3 4">
    <name type="scientific">Tenggerimyces flavus</name>
    <dbReference type="NCBI Taxonomy" id="1708749"/>
    <lineage>
        <taxon>Bacteria</taxon>
        <taxon>Bacillati</taxon>
        <taxon>Actinomycetota</taxon>
        <taxon>Actinomycetes</taxon>
        <taxon>Propionibacteriales</taxon>
        <taxon>Nocardioidaceae</taxon>
        <taxon>Tenggerimyces</taxon>
    </lineage>
</organism>
<dbReference type="SMART" id="SM00458">
    <property type="entry name" value="RICIN"/>
    <property type="match status" value="1"/>
</dbReference>
<dbReference type="CDD" id="cd00161">
    <property type="entry name" value="beta-trefoil_Ricin-like"/>
    <property type="match status" value="1"/>
</dbReference>
<name>A0ABV7YC50_9ACTN</name>
<feature type="chain" id="PRO_5045141139" evidence="1">
    <location>
        <begin position="32"/>
        <end position="539"/>
    </location>
</feature>
<gene>
    <name evidence="3" type="ORF">ACFOUW_16175</name>
</gene>